<keyword evidence="2" id="KW-1185">Reference proteome</keyword>
<dbReference type="AlphaFoldDB" id="A0A6I4VX48"/>
<protein>
    <submittedName>
        <fullName evidence="1">Uncharacterized protein</fullName>
    </submittedName>
</protein>
<dbReference type="RefSeq" id="WP_160801813.1">
    <property type="nucleotide sequence ID" value="NZ_WUUL01000007.1"/>
</dbReference>
<evidence type="ECO:0000313" key="2">
    <source>
        <dbReference type="Proteomes" id="UP000430692"/>
    </source>
</evidence>
<evidence type="ECO:0000313" key="1">
    <source>
        <dbReference type="EMBL" id="MXQ54456.1"/>
    </source>
</evidence>
<name>A0A6I4VX48_9BACL</name>
<gene>
    <name evidence="1" type="ORF">GSM42_12175</name>
</gene>
<proteinExistence type="predicted"/>
<dbReference type="EMBL" id="WUUL01000007">
    <property type="protein sequence ID" value="MXQ54456.1"/>
    <property type="molecule type" value="Genomic_DNA"/>
</dbReference>
<accession>A0A6I4VX48</accession>
<reference evidence="1 2" key="1">
    <citation type="submission" date="2019-12" db="EMBL/GenBank/DDBJ databases">
        <title>Whole-genome analyses of novel actinobacteria.</title>
        <authorList>
            <person name="Sahin N."/>
            <person name="Saygin H."/>
        </authorList>
    </citation>
    <scope>NUCLEOTIDE SEQUENCE [LARGE SCALE GENOMIC DNA]</scope>
    <source>
        <strain evidence="1 2">KC615</strain>
    </source>
</reference>
<comment type="caution">
    <text evidence="1">The sequence shown here is derived from an EMBL/GenBank/DDBJ whole genome shotgun (WGS) entry which is preliminary data.</text>
</comment>
<sequence length="49" mass="5734">MSFIKTFISEQIVANPEFEELYKKAKLEEKIALDLIKLRKKQNAPIRIG</sequence>
<dbReference type="Proteomes" id="UP000430692">
    <property type="component" value="Unassembled WGS sequence"/>
</dbReference>
<organism evidence="1 2">
    <name type="scientific">Shimazuella alba</name>
    <dbReference type="NCBI Taxonomy" id="2690964"/>
    <lineage>
        <taxon>Bacteria</taxon>
        <taxon>Bacillati</taxon>
        <taxon>Bacillota</taxon>
        <taxon>Bacilli</taxon>
        <taxon>Bacillales</taxon>
        <taxon>Thermoactinomycetaceae</taxon>
        <taxon>Shimazuella</taxon>
    </lineage>
</organism>